<accession>A0A1G6A1Y9</accession>
<proteinExistence type="predicted"/>
<dbReference type="Proteomes" id="UP000199228">
    <property type="component" value="Unassembled WGS sequence"/>
</dbReference>
<evidence type="ECO:0000313" key="2">
    <source>
        <dbReference type="Proteomes" id="UP000199228"/>
    </source>
</evidence>
<dbReference type="AlphaFoldDB" id="A0A1G6A1Y9"/>
<evidence type="ECO:0000313" key="1">
    <source>
        <dbReference type="EMBL" id="SDB02246.1"/>
    </source>
</evidence>
<organism evidence="1 2">
    <name type="scientific">Eubacterium oxidoreducens</name>
    <dbReference type="NCBI Taxonomy" id="1732"/>
    <lineage>
        <taxon>Bacteria</taxon>
        <taxon>Bacillati</taxon>
        <taxon>Bacillota</taxon>
        <taxon>Clostridia</taxon>
        <taxon>Eubacteriales</taxon>
        <taxon>Eubacteriaceae</taxon>
        <taxon>Eubacterium</taxon>
    </lineage>
</organism>
<reference evidence="1 2" key="1">
    <citation type="submission" date="2016-10" db="EMBL/GenBank/DDBJ databases">
        <authorList>
            <person name="de Groot N.N."/>
        </authorList>
    </citation>
    <scope>NUCLEOTIDE SEQUENCE [LARGE SCALE GENOMIC DNA]</scope>
    <source>
        <strain evidence="1 2">DSM 3217</strain>
    </source>
</reference>
<dbReference type="RefSeq" id="WP_278286148.1">
    <property type="nucleotide sequence ID" value="NZ_FMXR01000004.1"/>
</dbReference>
<gene>
    <name evidence="1" type="ORF">SAMN02910417_00145</name>
</gene>
<protein>
    <submittedName>
        <fullName evidence="1">Uncharacterized protein</fullName>
    </submittedName>
</protein>
<dbReference type="EMBL" id="FMXR01000004">
    <property type="protein sequence ID" value="SDB02246.1"/>
    <property type="molecule type" value="Genomic_DNA"/>
</dbReference>
<name>A0A1G6A1Y9_EUBOX</name>
<sequence>MSNSDKAVIEKIYAIIKRGNNVEIKGTKDGTIKVFEVKKKTVAV</sequence>
<keyword evidence="2" id="KW-1185">Reference proteome</keyword>